<reference evidence="1" key="1">
    <citation type="submission" date="2023-07" db="EMBL/GenBank/DDBJ databases">
        <authorList>
            <consortium name="AG Swart"/>
            <person name="Singh M."/>
            <person name="Singh A."/>
            <person name="Seah K."/>
            <person name="Emmerich C."/>
        </authorList>
    </citation>
    <scope>NUCLEOTIDE SEQUENCE</scope>
    <source>
        <strain evidence="1">DP1</strain>
    </source>
</reference>
<keyword evidence="2" id="KW-1185">Reference proteome</keyword>
<gene>
    <name evidence="1" type="ORF">ECRASSUSDP1_LOCUS12260</name>
</gene>
<accession>A0AAD1UPX2</accession>
<sequence length="229" mass="26436">MFLRKSSADRAKRKVSLDPYKPNYLKMTQCCSSKQFSDSETYSEIFNDSFDIPLEKIRSLSYKKTKRSESRRDRSLDRNFEDFIRNDHVSALKALDFTINLKDGPSLQVQCQSQLSRREQPKHNLMDKSKPIQKYCARKEAPAPVFTKISAQKKLQCLKRRILALNKGVLVSKNSKKRSGGFHNTSKSRLKLPQINRKVLDLKARRPRSNLLLPPSVSSHSFISGKLFN</sequence>
<name>A0AAD1UPX2_EUPCR</name>
<comment type="caution">
    <text evidence="1">The sequence shown here is derived from an EMBL/GenBank/DDBJ whole genome shotgun (WGS) entry which is preliminary data.</text>
</comment>
<evidence type="ECO:0000313" key="2">
    <source>
        <dbReference type="Proteomes" id="UP001295684"/>
    </source>
</evidence>
<evidence type="ECO:0000313" key="1">
    <source>
        <dbReference type="EMBL" id="CAI2370940.1"/>
    </source>
</evidence>
<organism evidence="1 2">
    <name type="scientific">Euplotes crassus</name>
    <dbReference type="NCBI Taxonomy" id="5936"/>
    <lineage>
        <taxon>Eukaryota</taxon>
        <taxon>Sar</taxon>
        <taxon>Alveolata</taxon>
        <taxon>Ciliophora</taxon>
        <taxon>Intramacronucleata</taxon>
        <taxon>Spirotrichea</taxon>
        <taxon>Hypotrichia</taxon>
        <taxon>Euplotida</taxon>
        <taxon>Euplotidae</taxon>
        <taxon>Moneuplotes</taxon>
    </lineage>
</organism>
<proteinExistence type="predicted"/>
<dbReference type="AlphaFoldDB" id="A0AAD1UPX2"/>
<dbReference type="EMBL" id="CAMPGE010012160">
    <property type="protein sequence ID" value="CAI2370940.1"/>
    <property type="molecule type" value="Genomic_DNA"/>
</dbReference>
<dbReference type="Proteomes" id="UP001295684">
    <property type="component" value="Unassembled WGS sequence"/>
</dbReference>
<protein>
    <submittedName>
        <fullName evidence="1">Uncharacterized protein</fullName>
    </submittedName>
</protein>